<evidence type="ECO:0000313" key="1">
    <source>
        <dbReference type="EMBL" id="PAY47027.1"/>
    </source>
</evidence>
<accession>A0A9X6S565</accession>
<organism evidence="1 2">
    <name type="scientific">Ligilactobacillus salivarius</name>
    <dbReference type="NCBI Taxonomy" id="1624"/>
    <lineage>
        <taxon>Bacteria</taxon>
        <taxon>Bacillati</taxon>
        <taxon>Bacillota</taxon>
        <taxon>Bacilli</taxon>
        <taxon>Lactobacillales</taxon>
        <taxon>Lactobacillaceae</taxon>
        <taxon>Ligilactobacillus</taxon>
    </lineage>
</organism>
<dbReference type="Proteomes" id="UP000218139">
    <property type="component" value="Unassembled WGS sequence"/>
</dbReference>
<dbReference type="EMBL" id="LXZO01000083">
    <property type="protein sequence ID" value="PAY47027.1"/>
    <property type="molecule type" value="Genomic_DNA"/>
</dbReference>
<protein>
    <submittedName>
        <fullName evidence="1">Uncharacterized protein</fullName>
    </submittedName>
</protein>
<dbReference type="AlphaFoldDB" id="A0A9X6S565"/>
<reference evidence="1 2" key="1">
    <citation type="submission" date="2016-05" db="EMBL/GenBank/DDBJ databases">
        <authorList>
            <person name="Lee J.-Y."/>
            <person name="Kim E.B."/>
            <person name="Choi Y.-J."/>
        </authorList>
    </citation>
    <scope>NUCLEOTIDE SEQUENCE [LARGE SCALE GENOMIC DNA]</scope>
    <source>
        <strain evidence="1 2">KLA006</strain>
    </source>
</reference>
<dbReference type="RefSeq" id="WP_095759492.1">
    <property type="nucleotide sequence ID" value="NZ_LXZO01000083.1"/>
</dbReference>
<evidence type="ECO:0000313" key="2">
    <source>
        <dbReference type="Proteomes" id="UP000218139"/>
    </source>
</evidence>
<gene>
    <name evidence="1" type="ORF">A8C52_06945</name>
</gene>
<proteinExistence type="predicted"/>
<name>A0A9X6S565_9LACO</name>
<comment type="caution">
    <text evidence="1">The sequence shown here is derived from an EMBL/GenBank/DDBJ whole genome shotgun (WGS) entry which is preliminary data.</text>
</comment>
<sequence>MKKIDMYDVSNELATYSIQLKDISELILFNLNKSDISKSDELDRLYFLNDYIKQLSNELDQFSTKVIRSDKNDRDN</sequence>